<feature type="region of interest" description="Disordered" evidence="1">
    <location>
        <begin position="96"/>
        <end position="126"/>
    </location>
</feature>
<dbReference type="Proteomes" id="UP000824049">
    <property type="component" value="Unassembled WGS sequence"/>
</dbReference>
<feature type="transmembrane region" description="Helical" evidence="2">
    <location>
        <begin position="48"/>
        <end position="71"/>
    </location>
</feature>
<accession>A0A9D2EJC3</accession>
<evidence type="ECO:0000256" key="2">
    <source>
        <dbReference type="SAM" id="Phobius"/>
    </source>
</evidence>
<evidence type="ECO:0000313" key="4">
    <source>
        <dbReference type="Proteomes" id="UP000824049"/>
    </source>
</evidence>
<dbReference type="AlphaFoldDB" id="A0A9D2EJC3"/>
<dbReference type="EMBL" id="DXBR01000017">
    <property type="protein sequence ID" value="HIZ38577.1"/>
    <property type="molecule type" value="Genomic_DNA"/>
</dbReference>
<keyword evidence="2" id="KW-0472">Membrane</keyword>
<gene>
    <name evidence="3" type="ORF">H9968_01430</name>
</gene>
<keyword evidence="2" id="KW-0812">Transmembrane</keyword>
<protein>
    <submittedName>
        <fullName evidence="3">Uncharacterized protein</fullName>
    </submittedName>
</protein>
<sequence length="467" mass="52617">MTGKDLYEAIHQCDDEYIEKTAERIEKNLSRKSPSPKGFIPRLWRHSAAFRTVAAIFLCIVALGMGVSVLATASDAFREWLFDMFSGHEVTELHIGSEGDAEEPGATDEPAGTKEGNGETSQPDIPADENQMLSLEEGMQIYGVNESFVCKVHYENDGEDEIVDKVYAIQGNGLRELPVYSFQGEYDGVPYSFEYAVIGNEVLGFNGTGDFTRLFHYKNGDIVYADLCHVGEDTIVQKECLVEINLRTEKVTKISNDKMICNFLMSPDGKIILCNHRSDEYWSVFDIAARTEKRIDSLLWYLHTDEIKFLDTYTVLAYGDPIETKMPDGSFWMDSQTYKIDLHTGEILEKYPGASDLDLEWDYKTEGNTLRFDNIVTGESFTIDGVDKNVGILSGTGSYFLFGYDEDDGDQPGSAYCLVNLDQQTFMKIHIPKELYFDVEMYLTVSEKKLLLTNGTEAYIVDVSELG</sequence>
<reference evidence="3" key="1">
    <citation type="journal article" date="2021" name="PeerJ">
        <title>Extensive microbial diversity within the chicken gut microbiome revealed by metagenomics and culture.</title>
        <authorList>
            <person name="Gilroy R."/>
            <person name="Ravi A."/>
            <person name="Getino M."/>
            <person name="Pursley I."/>
            <person name="Horton D.L."/>
            <person name="Alikhan N.F."/>
            <person name="Baker D."/>
            <person name="Gharbi K."/>
            <person name="Hall N."/>
            <person name="Watson M."/>
            <person name="Adriaenssens E.M."/>
            <person name="Foster-Nyarko E."/>
            <person name="Jarju S."/>
            <person name="Secka A."/>
            <person name="Antonio M."/>
            <person name="Oren A."/>
            <person name="Chaudhuri R.R."/>
            <person name="La Ragione R."/>
            <person name="Hildebrand F."/>
            <person name="Pallen M.J."/>
        </authorList>
    </citation>
    <scope>NUCLEOTIDE SEQUENCE</scope>
    <source>
        <strain evidence="3">CHK179-28034</strain>
    </source>
</reference>
<reference evidence="3" key="2">
    <citation type="submission" date="2021-04" db="EMBL/GenBank/DDBJ databases">
        <authorList>
            <person name="Gilroy R."/>
        </authorList>
    </citation>
    <scope>NUCLEOTIDE SEQUENCE</scope>
    <source>
        <strain evidence="3">CHK179-28034</strain>
    </source>
</reference>
<organism evidence="3 4">
    <name type="scientific">Candidatus Anaerobutyricum stercoris</name>
    <dbReference type="NCBI Taxonomy" id="2838457"/>
    <lineage>
        <taxon>Bacteria</taxon>
        <taxon>Bacillati</taxon>
        <taxon>Bacillota</taxon>
        <taxon>Clostridia</taxon>
        <taxon>Lachnospirales</taxon>
        <taxon>Lachnospiraceae</taxon>
        <taxon>Anaerobutyricum</taxon>
    </lineage>
</organism>
<evidence type="ECO:0000256" key="1">
    <source>
        <dbReference type="SAM" id="MobiDB-lite"/>
    </source>
</evidence>
<dbReference type="SUPFAM" id="SSF69304">
    <property type="entry name" value="Tricorn protease N-terminal domain"/>
    <property type="match status" value="1"/>
</dbReference>
<evidence type="ECO:0000313" key="3">
    <source>
        <dbReference type="EMBL" id="HIZ38577.1"/>
    </source>
</evidence>
<keyword evidence="2" id="KW-1133">Transmembrane helix</keyword>
<comment type="caution">
    <text evidence="3">The sequence shown here is derived from an EMBL/GenBank/DDBJ whole genome shotgun (WGS) entry which is preliminary data.</text>
</comment>
<proteinExistence type="predicted"/>
<name>A0A9D2EJC3_9FIRM</name>